<feature type="compositionally biased region" description="Basic and acidic residues" evidence="6">
    <location>
        <begin position="567"/>
        <end position="579"/>
    </location>
</feature>
<feature type="compositionally biased region" description="Low complexity" evidence="6">
    <location>
        <begin position="469"/>
        <end position="478"/>
    </location>
</feature>
<dbReference type="SUPFAM" id="SSF103473">
    <property type="entry name" value="MFS general substrate transporter"/>
    <property type="match status" value="1"/>
</dbReference>
<dbReference type="InterPro" id="IPR010291">
    <property type="entry name" value="Ion_channel_UNC-93"/>
</dbReference>
<dbReference type="Proteomes" id="UP000095283">
    <property type="component" value="Unplaced"/>
</dbReference>
<reference evidence="9" key="1">
    <citation type="submission" date="2016-11" db="UniProtKB">
        <authorList>
            <consortium name="WormBaseParasite"/>
        </authorList>
    </citation>
    <scope>IDENTIFICATION</scope>
</reference>
<feature type="transmembrane region" description="Helical" evidence="7">
    <location>
        <begin position="33"/>
        <end position="51"/>
    </location>
</feature>
<feature type="transmembrane region" description="Helical" evidence="7">
    <location>
        <begin position="137"/>
        <end position="154"/>
    </location>
</feature>
<feature type="region of interest" description="Disordered" evidence="6">
    <location>
        <begin position="469"/>
        <end position="579"/>
    </location>
</feature>
<evidence type="ECO:0000256" key="5">
    <source>
        <dbReference type="ARBA" id="ARBA00023136"/>
    </source>
</evidence>
<dbReference type="Gene3D" id="3.40.50.150">
    <property type="entry name" value="Vaccinia Virus protein VP39"/>
    <property type="match status" value="2"/>
</dbReference>
<evidence type="ECO:0000256" key="7">
    <source>
        <dbReference type="SAM" id="Phobius"/>
    </source>
</evidence>
<feature type="compositionally biased region" description="Basic and acidic residues" evidence="6">
    <location>
        <begin position="645"/>
        <end position="693"/>
    </location>
</feature>
<dbReference type="PANTHER" id="PTHR23294">
    <property type="entry name" value="ET TRANSLATION PRODUCT-RELATED"/>
    <property type="match status" value="1"/>
</dbReference>
<name>A0A1I7XG67_HETBA</name>
<dbReference type="Gene3D" id="1.20.1250.20">
    <property type="entry name" value="MFS general substrate transporter like domains"/>
    <property type="match status" value="1"/>
</dbReference>
<feature type="compositionally biased region" description="Polar residues" evidence="6">
    <location>
        <begin position="493"/>
        <end position="523"/>
    </location>
</feature>
<keyword evidence="4 7" id="KW-1133">Transmembrane helix</keyword>
<dbReference type="InterPro" id="IPR029063">
    <property type="entry name" value="SAM-dependent_MTases_sf"/>
</dbReference>
<feature type="transmembrane region" description="Helical" evidence="7">
    <location>
        <begin position="446"/>
        <end position="465"/>
    </location>
</feature>
<dbReference type="AlphaFoldDB" id="A0A1I7XG67"/>
<organism evidence="8 9">
    <name type="scientific">Heterorhabditis bacteriophora</name>
    <name type="common">Entomopathogenic nematode worm</name>
    <dbReference type="NCBI Taxonomy" id="37862"/>
    <lineage>
        <taxon>Eukaryota</taxon>
        <taxon>Metazoa</taxon>
        <taxon>Ecdysozoa</taxon>
        <taxon>Nematoda</taxon>
        <taxon>Chromadorea</taxon>
        <taxon>Rhabditida</taxon>
        <taxon>Rhabditina</taxon>
        <taxon>Rhabditomorpha</taxon>
        <taxon>Strongyloidea</taxon>
        <taxon>Heterorhabditidae</taxon>
        <taxon>Heterorhabditis</taxon>
    </lineage>
</organism>
<dbReference type="Pfam" id="PF05978">
    <property type="entry name" value="UNC-93"/>
    <property type="match status" value="2"/>
</dbReference>
<comment type="subcellular location">
    <subcellularLocation>
        <location evidence="1">Membrane</location>
        <topology evidence="1">Multi-pass membrane protein</topology>
    </subcellularLocation>
</comment>
<dbReference type="PANTHER" id="PTHR23294:SF18">
    <property type="entry name" value="UNC93-LIKE PROTEIN MFSD11"/>
    <property type="match status" value="1"/>
</dbReference>
<dbReference type="InterPro" id="IPR051617">
    <property type="entry name" value="UNC-93-like_regulator"/>
</dbReference>
<feature type="transmembrane region" description="Helical" evidence="7">
    <location>
        <begin position="86"/>
        <end position="105"/>
    </location>
</feature>
<keyword evidence="8" id="KW-1185">Reference proteome</keyword>
<keyword evidence="5 7" id="KW-0472">Membrane</keyword>
<feature type="compositionally biased region" description="Basic and acidic residues" evidence="6">
    <location>
        <begin position="701"/>
        <end position="722"/>
    </location>
</feature>
<feature type="transmembrane region" description="Helical" evidence="7">
    <location>
        <begin position="386"/>
        <end position="403"/>
    </location>
</feature>
<evidence type="ECO:0000256" key="4">
    <source>
        <dbReference type="ARBA" id="ARBA00022989"/>
    </source>
</evidence>
<accession>A0A1I7XG67</accession>
<evidence type="ECO:0000256" key="2">
    <source>
        <dbReference type="ARBA" id="ARBA00009172"/>
    </source>
</evidence>
<feature type="transmembrane region" description="Helical" evidence="7">
    <location>
        <begin position="333"/>
        <end position="366"/>
    </location>
</feature>
<evidence type="ECO:0000256" key="1">
    <source>
        <dbReference type="ARBA" id="ARBA00004141"/>
    </source>
</evidence>
<dbReference type="GO" id="GO:0016020">
    <property type="term" value="C:membrane"/>
    <property type="evidence" value="ECO:0007669"/>
    <property type="project" value="UniProtKB-SubCell"/>
</dbReference>
<feature type="compositionally biased region" description="Basic and acidic residues" evidence="6">
    <location>
        <begin position="524"/>
        <end position="558"/>
    </location>
</feature>
<evidence type="ECO:0000313" key="8">
    <source>
        <dbReference type="Proteomes" id="UP000095283"/>
    </source>
</evidence>
<keyword evidence="3 7" id="KW-0812">Transmembrane</keyword>
<dbReference type="WBParaSite" id="Hba_16323">
    <property type="protein sequence ID" value="Hba_16323"/>
    <property type="gene ID" value="Hba_16323"/>
</dbReference>
<sequence length="891" mass="101123">MCMMLGYDTQSFIVESVLHSVNSREPNTIDVYAGYYGMVIGGGILGIIFALKPGYELESESSLNKTKVSAETLKNYRQFSDSEIRFMYGSFAGIALLSNLIFFMLPRREVNNSLSKESEMEWIGFFQQMKLQFSTLLDTRMILLSLLFAHWGFYTSFWTGVYPTTLVFTKSLTSNIYLPAFYAIFIGLGEIFSRKCLLSWISEKIHANRQDVSRKPEQGAWRHVNYQQNVGCCVSHLTKQIKFFGMKPTMILGFILSCILFLIILATTPRYSTLTPNNDPALLIDPSTSSVLLIAFLLGAADGCLSTCRNVICSIVIPNRRAQVFSISKFYQSLAACAAFFLSPLLTVYSHLLIMTIFLTCATIAFFHVTNSIHKLEKTHAMETELTPIVAFLILYSSKLGFIRKLDSLKSLRQCTRFFNSKSFICPLSPKWTTSLTGSRFVMESLTVYVLQPLALVILGVLLSGCSGKNSKGSKSPSNQANSTDIAKGPGKNASSLATVTTDSTVQVPQSTSKKFENAASTQRTEEDKDQKREKSSKELSRKKMAKSQKEGDKKLNNQRESAIENNTRENKCGEEIRPKQIKLNEKEERIAQGKEVRNKGDYPTFNDVESDWDSAKDNKASYFWVNKIPLTLFCKFFQREKKDEEKEKSKKEKTNAAEESPEKVTRRLERNDKEEKKDKSKEDRKDVIKDDKREEDDEKDKEGSKEKGGGGNNKKDESKMLESEASIANEHLSASVSMRRRSHSISDDYSVQRTNDDATQCKFTAVQLNYWEDEFLKRFAYGSGVAANARRDPEISIGYWARVAGLNYYVDQFIERTEGHCQIVVLAREMQHSDLHCGDYHLVGADLRQWAELKGKFDSTGLDFCIPTLFLADIYFCLKCYFHELTAYFF</sequence>
<feature type="transmembrane region" description="Helical" evidence="7">
    <location>
        <begin position="291"/>
        <end position="312"/>
    </location>
</feature>
<evidence type="ECO:0000313" key="9">
    <source>
        <dbReference type="WBParaSite" id="Hba_16323"/>
    </source>
</evidence>
<dbReference type="SUPFAM" id="SSF53335">
    <property type="entry name" value="S-adenosyl-L-methionine-dependent methyltransferases"/>
    <property type="match status" value="1"/>
</dbReference>
<evidence type="ECO:0000256" key="3">
    <source>
        <dbReference type="ARBA" id="ARBA00022692"/>
    </source>
</evidence>
<feature type="region of interest" description="Disordered" evidence="6">
    <location>
        <begin position="645"/>
        <end position="722"/>
    </location>
</feature>
<comment type="similarity">
    <text evidence="2">Belongs to the unc-93 family.</text>
</comment>
<dbReference type="InterPro" id="IPR036259">
    <property type="entry name" value="MFS_trans_sf"/>
</dbReference>
<protein>
    <submittedName>
        <fullName evidence="9">Acyl_transf_3 domain-containing protein</fullName>
    </submittedName>
</protein>
<feature type="transmembrane region" description="Helical" evidence="7">
    <location>
        <begin position="174"/>
        <end position="192"/>
    </location>
</feature>
<feature type="transmembrane region" description="Helical" evidence="7">
    <location>
        <begin position="249"/>
        <end position="271"/>
    </location>
</feature>
<evidence type="ECO:0000256" key="6">
    <source>
        <dbReference type="SAM" id="MobiDB-lite"/>
    </source>
</evidence>
<proteinExistence type="inferred from homology"/>